<evidence type="ECO:0000256" key="2">
    <source>
        <dbReference type="SAM" id="MobiDB-lite"/>
    </source>
</evidence>
<dbReference type="GeneID" id="66871917"/>
<keyword evidence="1" id="KW-0175">Coiled coil</keyword>
<evidence type="ECO:0000256" key="1">
    <source>
        <dbReference type="SAM" id="Coils"/>
    </source>
</evidence>
<organism evidence="3 4">
    <name type="scientific">Virgibacillus pantothenticus</name>
    <dbReference type="NCBI Taxonomy" id="1473"/>
    <lineage>
        <taxon>Bacteria</taxon>
        <taxon>Bacillati</taxon>
        <taxon>Bacillota</taxon>
        <taxon>Bacilli</taxon>
        <taxon>Bacillales</taxon>
        <taxon>Bacillaceae</taxon>
        <taxon>Virgibacillus</taxon>
    </lineage>
</organism>
<dbReference type="RefSeq" id="WP_050351427.1">
    <property type="nucleotide sequence ID" value="NZ_BOSN01000003.1"/>
</dbReference>
<keyword evidence="4" id="KW-1185">Reference proteome</keyword>
<dbReference type="AlphaFoldDB" id="A0A0L0QJX4"/>
<dbReference type="EMBL" id="LGTO01000007">
    <property type="protein sequence ID" value="KNE18930.1"/>
    <property type="molecule type" value="Genomic_DNA"/>
</dbReference>
<feature type="compositionally biased region" description="Basic and acidic residues" evidence="2">
    <location>
        <begin position="355"/>
        <end position="373"/>
    </location>
</feature>
<gene>
    <name evidence="3" type="ORF">AFK71_10135</name>
</gene>
<reference evidence="4" key="1">
    <citation type="submission" date="2015-07" db="EMBL/GenBank/DDBJ databases">
        <title>Fjat-10053 dsm26.</title>
        <authorList>
            <person name="Liu B."/>
            <person name="Wang J."/>
            <person name="Zhu Y."/>
            <person name="Liu G."/>
            <person name="Chen Q."/>
            <person name="Chen Z."/>
            <person name="Lan J."/>
            <person name="Che J."/>
            <person name="Ge C."/>
            <person name="Shi H."/>
            <person name="Pan Z."/>
            <person name="Liu X."/>
        </authorList>
    </citation>
    <scope>NUCLEOTIDE SEQUENCE [LARGE SCALE GENOMIC DNA]</scope>
    <source>
        <strain evidence="4">DSM 26</strain>
    </source>
</reference>
<feature type="compositionally biased region" description="Polar residues" evidence="2">
    <location>
        <begin position="374"/>
        <end position="392"/>
    </location>
</feature>
<dbReference type="PATRIC" id="fig|1473.5.peg.529"/>
<evidence type="ECO:0000313" key="4">
    <source>
        <dbReference type="Proteomes" id="UP000036780"/>
    </source>
</evidence>
<sequence length="410" mass="47974">MYRYELYNVDDIDKLKQELHAYKQTVRMTTEGKFFEDYLKTKDDFNDLKMKIFQLEGDMKTMEKNYQEEISDYELEMQNLMIHLTSIAESVQQLKQETQLMKHQFEQLPFVELSEKINQLLSTQHTNAKEQKIELERIKGELLQVREWVKPKVDTAKNNLTVKKSEYRQLQGILQSPTNVEQSFNQKKNNQINKHYYSHTKTNTKKSYYTHPTERTESDTISNNKAKKVFRHPKYELNKNIITRTAAPKNKPKQVHVEENIPTDNTISTYENHTPAENNSMPIESNRMPSDNNSMINDNNSVHNDNNSMIHDGNNISNDNNSMFQDSNSIHNNNNSMFQDSNSIHNDNNSMIHDNNVEEEKIASSDVELEKSLENNSQFIKNQTDATESNSGHTEEQNKKSSFLSLFKRG</sequence>
<protein>
    <submittedName>
        <fullName evidence="3">Uncharacterized protein</fullName>
    </submittedName>
</protein>
<comment type="caution">
    <text evidence="3">The sequence shown here is derived from an EMBL/GenBank/DDBJ whole genome shotgun (WGS) entry which is preliminary data.</text>
</comment>
<dbReference type="Proteomes" id="UP000036780">
    <property type="component" value="Unassembled WGS sequence"/>
</dbReference>
<feature type="coiled-coil region" evidence="1">
    <location>
        <begin position="45"/>
        <end position="83"/>
    </location>
</feature>
<feature type="region of interest" description="Disordered" evidence="2">
    <location>
        <begin position="300"/>
        <end position="410"/>
    </location>
</feature>
<accession>A0A0L0QJX4</accession>
<feature type="compositionally biased region" description="Polar residues" evidence="2">
    <location>
        <begin position="314"/>
        <end position="353"/>
    </location>
</feature>
<proteinExistence type="predicted"/>
<dbReference type="OrthoDB" id="2969927at2"/>
<evidence type="ECO:0000313" key="3">
    <source>
        <dbReference type="EMBL" id="KNE18930.1"/>
    </source>
</evidence>
<name>A0A0L0QJX4_VIRPA</name>